<dbReference type="InterPro" id="IPR046002">
    <property type="entry name" value="DUF5958"/>
</dbReference>
<keyword evidence="2" id="KW-1185">Reference proteome</keyword>
<reference evidence="1 2" key="1">
    <citation type="submission" date="2024-06" db="EMBL/GenBank/DDBJ databases">
        <title>The Natural Products Discovery Center: Release of the First 8490 Sequenced Strains for Exploring Actinobacteria Biosynthetic Diversity.</title>
        <authorList>
            <person name="Kalkreuter E."/>
            <person name="Kautsar S.A."/>
            <person name="Yang D."/>
            <person name="Bader C.D."/>
            <person name="Teijaro C.N."/>
            <person name="Fluegel L."/>
            <person name="Davis C.M."/>
            <person name="Simpson J.R."/>
            <person name="Lauterbach L."/>
            <person name="Steele A.D."/>
            <person name="Gui C."/>
            <person name="Meng S."/>
            <person name="Li G."/>
            <person name="Viehrig K."/>
            <person name="Ye F."/>
            <person name="Su P."/>
            <person name="Kiefer A.F."/>
            <person name="Nichols A."/>
            <person name="Cepeda A.J."/>
            <person name="Yan W."/>
            <person name="Fan B."/>
            <person name="Jiang Y."/>
            <person name="Adhikari A."/>
            <person name="Zheng C.-J."/>
            <person name="Schuster L."/>
            <person name="Cowan T.M."/>
            <person name="Smanski M.J."/>
            <person name="Chevrette M.G."/>
            <person name="De Carvalho L.P.S."/>
            <person name="Shen B."/>
        </authorList>
    </citation>
    <scope>NUCLEOTIDE SEQUENCE [LARGE SCALE GENOMIC DNA]</scope>
    <source>
        <strain evidence="1 2">NPDC049344</strain>
    </source>
</reference>
<gene>
    <name evidence="1" type="ORF">AB0K36_09915</name>
</gene>
<evidence type="ECO:0000313" key="2">
    <source>
        <dbReference type="Proteomes" id="UP001552521"/>
    </source>
</evidence>
<protein>
    <submittedName>
        <fullName evidence="1">DUF5958 family protein</fullName>
    </submittedName>
</protein>
<comment type="caution">
    <text evidence="1">The sequence shown here is derived from an EMBL/GenBank/DDBJ whole genome shotgun (WGS) entry which is preliminary data.</text>
</comment>
<dbReference type="Pfam" id="PF19383">
    <property type="entry name" value="DUF5958"/>
    <property type="match status" value="1"/>
</dbReference>
<dbReference type="Proteomes" id="UP001552521">
    <property type="component" value="Unassembled WGS sequence"/>
</dbReference>
<sequence>MILNELAQGLRSTAEGVEWFESLPEGDQRKTLHALVLFCGQARAREEDVPESIALSGIRPTHTPAVMLTKWRFGMEDLPAYELTKSFRLLVALFSIADTRRRTLYCAGGCSHEWHNLSRRHKKAPRDGCCLVLRQDPNRRHSLLHVRSAFGWAV</sequence>
<evidence type="ECO:0000313" key="1">
    <source>
        <dbReference type="EMBL" id="MEV4681078.1"/>
    </source>
</evidence>
<organism evidence="1 2">
    <name type="scientific">Streptomyces kurssanovii</name>
    <dbReference type="NCBI Taxonomy" id="67312"/>
    <lineage>
        <taxon>Bacteria</taxon>
        <taxon>Bacillati</taxon>
        <taxon>Actinomycetota</taxon>
        <taxon>Actinomycetes</taxon>
        <taxon>Kitasatosporales</taxon>
        <taxon>Streptomycetaceae</taxon>
        <taxon>Streptomyces</taxon>
    </lineage>
</organism>
<name>A0ABV3HSL3_9ACTN</name>
<dbReference type="EMBL" id="JBFAQK010000009">
    <property type="protein sequence ID" value="MEV4681078.1"/>
    <property type="molecule type" value="Genomic_DNA"/>
</dbReference>
<accession>A0ABV3HSL3</accession>
<proteinExistence type="predicted"/>
<dbReference type="RefSeq" id="WP_364590848.1">
    <property type="nucleotide sequence ID" value="NZ_JBFAQK010000009.1"/>
</dbReference>